<dbReference type="Pfam" id="PF00892">
    <property type="entry name" value="EamA"/>
    <property type="match status" value="2"/>
</dbReference>
<evidence type="ECO:0000256" key="6">
    <source>
        <dbReference type="SAM" id="Phobius"/>
    </source>
</evidence>
<organism evidence="8 9">
    <name type="scientific">Acidothermus cellulolyticus (strain ATCC 43068 / DSM 8971 / 11B)</name>
    <dbReference type="NCBI Taxonomy" id="351607"/>
    <lineage>
        <taxon>Bacteria</taxon>
        <taxon>Bacillati</taxon>
        <taxon>Actinomycetota</taxon>
        <taxon>Actinomycetes</taxon>
        <taxon>Acidothermales</taxon>
        <taxon>Acidothermaceae</taxon>
        <taxon>Acidothermus</taxon>
    </lineage>
</organism>
<evidence type="ECO:0000256" key="2">
    <source>
        <dbReference type="ARBA" id="ARBA00007362"/>
    </source>
</evidence>
<feature type="domain" description="EamA" evidence="7">
    <location>
        <begin position="5"/>
        <end position="140"/>
    </location>
</feature>
<feature type="transmembrane region" description="Helical" evidence="6">
    <location>
        <begin position="124"/>
        <end position="143"/>
    </location>
</feature>
<dbReference type="SUPFAM" id="SSF103481">
    <property type="entry name" value="Multidrug resistance efflux transporter EmrE"/>
    <property type="match status" value="2"/>
</dbReference>
<gene>
    <name evidence="8" type="ordered locus">Acel_2091</name>
</gene>
<feature type="transmembrane region" description="Helical" evidence="6">
    <location>
        <begin position="7"/>
        <end position="27"/>
    </location>
</feature>
<dbReference type="PANTHER" id="PTHR32322:SF2">
    <property type="entry name" value="EAMA DOMAIN-CONTAINING PROTEIN"/>
    <property type="match status" value="1"/>
</dbReference>
<dbReference type="InterPro" id="IPR037185">
    <property type="entry name" value="EmrE-like"/>
</dbReference>
<dbReference type="EMBL" id="CP000481">
    <property type="protein sequence ID" value="ABK53863.1"/>
    <property type="molecule type" value="Genomic_DNA"/>
</dbReference>
<feature type="transmembrane region" description="Helical" evidence="6">
    <location>
        <begin position="242"/>
        <end position="259"/>
    </location>
</feature>
<reference evidence="8 9" key="1">
    <citation type="journal article" date="2009" name="Genome Res.">
        <title>Complete genome of the cellulolytic thermophile Acidothermus cellulolyticus 11B provides insights into its ecophysiological and evolutionary adaptations.</title>
        <authorList>
            <person name="Barabote R.D."/>
            <person name="Xie G."/>
            <person name="Leu D.H."/>
            <person name="Normand P."/>
            <person name="Necsulea A."/>
            <person name="Daubin V."/>
            <person name="Medigue C."/>
            <person name="Adney W.S."/>
            <person name="Xu X.C."/>
            <person name="Lapidus A."/>
            <person name="Parales R.E."/>
            <person name="Detter C."/>
            <person name="Pujic P."/>
            <person name="Bruce D."/>
            <person name="Lavire C."/>
            <person name="Challacombe J.F."/>
            <person name="Brettin T.S."/>
            <person name="Berry A.M."/>
        </authorList>
    </citation>
    <scope>NUCLEOTIDE SEQUENCE [LARGE SCALE GENOMIC DNA]</scope>
    <source>
        <strain evidence="9">ATCC 43068 / DSM 8971 / 11B</strain>
    </source>
</reference>
<evidence type="ECO:0000259" key="7">
    <source>
        <dbReference type="Pfam" id="PF00892"/>
    </source>
</evidence>
<feature type="transmembrane region" description="Helical" evidence="6">
    <location>
        <begin position="93"/>
        <end position="112"/>
    </location>
</feature>
<dbReference type="STRING" id="351607.Acel_2091"/>
<keyword evidence="9" id="KW-1185">Reference proteome</keyword>
<feature type="transmembrane region" description="Helical" evidence="6">
    <location>
        <begin position="149"/>
        <end position="169"/>
    </location>
</feature>
<feature type="transmembrane region" description="Helical" evidence="6">
    <location>
        <begin position="208"/>
        <end position="230"/>
    </location>
</feature>
<name>A0LWQ3_ACIC1</name>
<evidence type="ECO:0000313" key="9">
    <source>
        <dbReference type="Proteomes" id="UP000008221"/>
    </source>
</evidence>
<dbReference type="KEGG" id="ace:Acel_2091"/>
<comment type="subcellular location">
    <subcellularLocation>
        <location evidence="1">Membrane</location>
        <topology evidence="1">Multi-pass membrane protein</topology>
    </subcellularLocation>
</comment>
<feature type="domain" description="EamA" evidence="7">
    <location>
        <begin position="155"/>
        <end position="282"/>
    </location>
</feature>
<comment type="similarity">
    <text evidence="2">Belongs to the EamA transporter family.</text>
</comment>
<dbReference type="AlphaFoldDB" id="A0LWQ3"/>
<dbReference type="RefSeq" id="WP_011720926.1">
    <property type="nucleotide sequence ID" value="NC_008578.1"/>
</dbReference>
<accession>A0LWQ3</accession>
<dbReference type="Proteomes" id="UP000008221">
    <property type="component" value="Chromosome"/>
</dbReference>
<keyword evidence="3 6" id="KW-0812">Transmembrane</keyword>
<evidence type="ECO:0000256" key="5">
    <source>
        <dbReference type="ARBA" id="ARBA00023136"/>
    </source>
</evidence>
<dbReference type="GO" id="GO:0016020">
    <property type="term" value="C:membrane"/>
    <property type="evidence" value="ECO:0007669"/>
    <property type="project" value="UniProtKB-SubCell"/>
</dbReference>
<feature type="transmembrane region" description="Helical" evidence="6">
    <location>
        <begin position="265"/>
        <end position="282"/>
    </location>
</feature>
<evidence type="ECO:0000256" key="1">
    <source>
        <dbReference type="ARBA" id="ARBA00004141"/>
    </source>
</evidence>
<sequence>MSRRGWLLFGAMGLIWGIPYLLIRVAVRDFPPGTLVFARTAVGAALLTPLAVRRRALPPLLSRWRIVLGYTAVEIAIPWLLLSEAEVRLSSSLAGLLIASVPLIGAIILAFLPHDRHDERLTTTRIIGLAIGISGVGLLMGVDLSSRDVWSVVEMCVTAIGYAIGPIIIARRLSTLPSLGVVTASLLITAVAYAPYAVTHWPAHVSAAAGWSVAGLGVICTAIAFLLFFALIDEVGPGRATVITYVNPAVAVLLGVGVLGERFTLGIALGFPLILLGCVLATRRAGRSAGDELVVPEVAEP</sequence>
<dbReference type="PANTHER" id="PTHR32322">
    <property type="entry name" value="INNER MEMBRANE TRANSPORTER"/>
    <property type="match status" value="1"/>
</dbReference>
<evidence type="ECO:0000256" key="3">
    <source>
        <dbReference type="ARBA" id="ARBA00022692"/>
    </source>
</evidence>
<feature type="transmembrane region" description="Helical" evidence="6">
    <location>
        <begin position="33"/>
        <end position="52"/>
    </location>
</feature>
<dbReference type="eggNOG" id="COG0697">
    <property type="taxonomic scope" value="Bacteria"/>
</dbReference>
<keyword evidence="5 6" id="KW-0472">Membrane</keyword>
<keyword evidence="4 6" id="KW-1133">Transmembrane helix</keyword>
<dbReference type="InParanoid" id="A0LWQ3"/>
<feature type="transmembrane region" description="Helical" evidence="6">
    <location>
        <begin position="64"/>
        <end position="81"/>
    </location>
</feature>
<dbReference type="InterPro" id="IPR050638">
    <property type="entry name" value="AA-Vitamin_Transporters"/>
</dbReference>
<dbReference type="InterPro" id="IPR000620">
    <property type="entry name" value="EamA_dom"/>
</dbReference>
<protein>
    <recommendedName>
        <fullName evidence="7">EamA domain-containing protein</fullName>
    </recommendedName>
</protein>
<evidence type="ECO:0000256" key="4">
    <source>
        <dbReference type="ARBA" id="ARBA00022989"/>
    </source>
</evidence>
<dbReference type="HOGENOM" id="CLU_033863_5_2_11"/>
<evidence type="ECO:0000313" key="8">
    <source>
        <dbReference type="EMBL" id="ABK53863.1"/>
    </source>
</evidence>
<proteinExistence type="inferred from homology"/>
<feature type="transmembrane region" description="Helical" evidence="6">
    <location>
        <begin position="176"/>
        <end position="196"/>
    </location>
</feature>